<evidence type="ECO:0000256" key="1">
    <source>
        <dbReference type="SAM" id="MobiDB-lite"/>
    </source>
</evidence>
<proteinExistence type="predicted"/>
<reference evidence="2" key="1">
    <citation type="submission" date="2023-04" db="EMBL/GenBank/DDBJ databases">
        <title>Chromosome-level genome of Chaenocephalus aceratus.</title>
        <authorList>
            <person name="Park H."/>
        </authorList>
    </citation>
    <scope>NUCLEOTIDE SEQUENCE</scope>
    <source>
        <strain evidence="2">DE</strain>
        <tissue evidence="2">Muscle</tissue>
    </source>
</reference>
<comment type="caution">
    <text evidence="2">The sequence shown here is derived from an EMBL/GenBank/DDBJ whole genome shotgun (WGS) entry which is preliminary data.</text>
</comment>
<feature type="region of interest" description="Disordered" evidence="1">
    <location>
        <begin position="64"/>
        <end position="94"/>
    </location>
</feature>
<name>A0AAD9F2K1_DISEL</name>
<organism evidence="2 3">
    <name type="scientific">Dissostichus eleginoides</name>
    <name type="common">Patagonian toothfish</name>
    <name type="synonym">Dissostichus amissus</name>
    <dbReference type="NCBI Taxonomy" id="100907"/>
    <lineage>
        <taxon>Eukaryota</taxon>
        <taxon>Metazoa</taxon>
        <taxon>Chordata</taxon>
        <taxon>Craniata</taxon>
        <taxon>Vertebrata</taxon>
        <taxon>Euteleostomi</taxon>
        <taxon>Actinopterygii</taxon>
        <taxon>Neopterygii</taxon>
        <taxon>Teleostei</taxon>
        <taxon>Neoteleostei</taxon>
        <taxon>Acanthomorphata</taxon>
        <taxon>Eupercaria</taxon>
        <taxon>Perciformes</taxon>
        <taxon>Notothenioidei</taxon>
        <taxon>Nototheniidae</taxon>
        <taxon>Dissostichus</taxon>
    </lineage>
</organism>
<dbReference type="EMBL" id="JASDAP010000020">
    <property type="protein sequence ID" value="KAK1886774.1"/>
    <property type="molecule type" value="Genomic_DNA"/>
</dbReference>
<feature type="compositionally biased region" description="Basic and acidic residues" evidence="1">
    <location>
        <begin position="64"/>
        <end position="84"/>
    </location>
</feature>
<keyword evidence="3" id="KW-1185">Reference proteome</keyword>
<feature type="region of interest" description="Disordered" evidence="1">
    <location>
        <begin position="17"/>
        <end position="40"/>
    </location>
</feature>
<evidence type="ECO:0000313" key="3">
    <source>
        <dbReference type="Proteomes" id="UP001228049"/>
    </source>
</evidence>
<accession>A0AAD9F2K1</accession>
<dbReference type="AlphaFoldDB" id="A0AAD9F2K1"/>
<dbReference type="Proteomes" id="UP001228049">
    <property type="component" value="Unassembled WGS sequence"/>
</dbReference>
<sequence length="94" mass="10203">MIYCFVSRRGRNGRTFWVGGGTGRPRRPMGEGLTVPKGTFPPILGRVSGVGSLSTRVERRERVGDDWAGRGPAGDKLRRDREGEGDGLLLSCGE</sequence>
<evidence type="ECO:0000313" key="2">
    <source>
        <dbReference type="EMBL" id="KAK1886774.1"/>
    </source>
</evidence>
<protein>
    <submittedName>
        <fullName evidence="2">Pecanex-like protein 1</fullName>
    </submittedName>
</protein>
<gene>
    <name evidence="2" type="ORF">KUDE01_030489</name>
</gene>